<dbReference type="GeneID" id="109714806"/>
<evidence type="ECO:0000256" key="8">
    <source>
        <dbReference type="PROSITE-ProRule" id="PRU00042"/>
    </source>
</evidence>
<evidence type="ECO:0000256" key="3">
    <source>
        <dbReference type="ARBA" id="ARBA00022771"/>
    </source>
</evidence>
<evidence type="ECO:0000313" key="11">
    <source>
        <dbReference type="Proteomes" id="UP000515123"/>
    </source>
</evidence>
<evidence type="ECO:0000256" key="1">
    <source>
        <dbReference type="ARBA" id="ARBA00004123"/>
    </source>
</evidence>
<evidence type="ECO:0000259" key="10">
    <source>
        <dbReference type="PROSITE" id="PS50157"/>
    </source>
</evidence>
<evidence type="ECO:0000313" key="12">
    <source>
        <dbReference type="RefSeq" id="XP_020095101.1"/>
    </source>
</evidence>
<dbReference type="PROSITE" id="PS50157">
    <property type="entry name" value="ZINC_FINGER_C2H2_2"/>
    <property type="match status" value="1"/>
</dbReference>
<dbReference type="SUPFAM" id="SSF57667">
    <property type="entry name" value="beta-beta-alpha zinc fingers"/>
    <property type="match status" value="1"/>
</dbReference>
<evidence type="ECO:0000256" key="9">
    <source>
        <dbReference type="SAM" id="MobiDB-lite"/>
    </source>
</evidence>
<dbReference type="Gramene" id="Aco008890.1.mrna1">
    <property type="protein sequence ID" value="Aco008890.1.mrna1.cds1"/>
    <property type="gene ID" value="Aco008890.1.path1"/>
</dbReference>
<gene>
    <name evidence="12" type="primary">LOC109714806</name>
</gene>
<sequence length="201" mass="22484">MEGSKALTLSDDEASSPVDPTMTNESATAAAPRSSYYECVFCKRGFSNAQALGGHMNIHRKDRAKTSSSSLSRPSNSKDYYSESYSYYNAYAAPHHHRLLPELYPPLPAAPEPSSNFAVYFPMASGPRDHHHHHHHHHDVSGSSCTSTSGAHRPQELSLFGEELHLSLSMHGRDGLMEKREVEERELDLELRLGHDHTQYK</sequence>
<dbReference type="PROSITE" id="PS00028">
    <property type="entry name" value="ZINC_FINGER_C2H2_1"/>
    <property type="match status" value="1"/>
</dbReference>
<dbReference type="InterPro" id="IPR052426">
    <property type="entry name" value="Plant_dev_regulator"/>
</dbReference>
<keyword evidence="3 8" id="KW-0863">Zinc-finger</keyword>
<dbReference type="GO" id="GO:0005634">
    <property type="term" value="C:nucleus"/>
    <property type="evidence" value="ECO:0007669"/>
    <property type="project" value="UniProtKB-SubCell"/>
</dbReference>
<reference evidence="11" key="1">
    <citation type="journal article" date="2015" name="Nat. Genet.">
        <title>The pineapple genome and the evolution of CAM photosynthesis.</title>
        <authorList>
            <person name="Ming R."/>
            <person name="VanBuren R."/>
            <person name="Wai C.M."/>
            <person name="Tang H."/>
            <person name="Schatz M.C."/>
            <person name="Bowers J.E."/>
            <person name="Lyons E."/>
            <person name="Wang M.L."/>
            <person name="Chen J."/>
            <person name="Biggers E."/>
            <person name="Zhang J."/>
            <person name="Huang L."/>
            <person name="Zhang L."/>
            <person name="Miao W."/>
            <person name="Zhang J."/>
            <person name="Ye Z."/>
            <person name="Miao C."/>
            <person name="Lin Z."/>
            <person name="Wang H."/>
            <person name="Zhou H."/>
            <person name="Yim W.C."/>
            <person name="Priest H.D."/>
            <person name="Zheng C."/>
            <person name="Woodhouse M."/>
            <person name="Edger P.P."/>
            <person name="Guyot R."/>
            <person name="Guo H.B."/>
            <person name="Guo H."/>
            <person name="Zheng G."/>
            <person name="Singh R."/>
            <person name="Sharma A."/>
            <person name="Min X."/>
            <person name="Zheng Y."/>
            <person name="Lee H."/>
            <person name="Gurtowski J."/>
            <person name="Sedlazeck F.J."/>
            <person name="Harkess A."/>
            <person name="McKain M.R."/>
            <person name="Liao Z."/>
            <person name="Fang J."/>
            <person name="Liu J."/>
            <person name="Zhang X."/>
            <person name="Zhang Q."/>
            <person name="Hu W."/>
            <person name="Qin Y."/>
            <person name="Wang K."/>
            <person name="Chen L.Y."/>
            <person name="Shirley N."/>
            <person name="Lin Y.R."/>
            <person name="Liu L.Y."/>
            <person name="Hernandez A.G."/>
            <person name="Wright C.L."/>
            <person name="Bulone V."/>
            <person name="Tuskan G.A."/>
            <person name="Heath K."/>
            <person name="Zee F."/>
            <person name="Moore P.H."/>
            <person name="Sunkar R."/>
            <person name="Leebens-Mack J.H."/>
            <person name="Mockler T."/>
            <person name="Bennetzen J.L."/>
            <person name="Freeling M."/>
            <person name="Sankoff D."/>
            <person name="Paterson A.H."/>
            <person name="Zhu X."/>
            <person name="Yang X."/>
            <person name="Smith J.A."/>
            <person name="Cushman J.C."/>
            <person name="Paull R.E."/>
            <person name="Yu Q."/>
        </authorList>
    </citation>
    <scope>NUCLEOTIDE SEQUENCE [LARGE SCALE GENOMIC DNA]</scope>
    <source>
        <strain evidence="11">cv. F153</strain>
    </source>
</reference>
<keyword evidence="2" id="KW-0479">Metal-binding</keyword>
<feature type="compositionally biased region" description="Low complexity" evidence="9">
    <location>
        <begin position="67"/>
        <end position="78"/>
    </location>
</feature>
<name>A0A6P5FFN4_ANACO</name>
<evidence type="ECO:0000256" key="4">
    <source>
        <dbReference type="ARBA" id="ARBA00022833"/>
    </source>
</evidence>
<feature type="region of interest" description="Disordered" evidence="9">
    <location>
        <begin position="57"/>
        <end position="78"/>
    </location>
</feature>
<dbReference type="Gene3D" id="3.30.160.60">
    <property type="entry name" value="Classic Zinc Finger"/>
    <property type="match status" value="1"/>
</dbReference>
<protein>
    <submittedName>
        <fullName evidence="12">Transcriptional regulator SUPERMAN-like</fullName>
    </submittedName>
</protein>
<dbReference type="Proteomes" id="UP000515123">
    <property type="component" value="Linkage group 9"/>
</dbReference>
<dbReference type="RefSeq" id="XP_020095101.1">
    <property type="nucleotide sequence ID" value="XM_020239512.1"/>
</dbReference>
<reference evidence="12" key="2">
    <citation type="submission" date="2025-08" db="UniProtKB">
        <authorList>
            <consortium name="RefSeq"/>
        </authorList>
    </citation>
    <scope>IDENTIFICATION</scope>
    <source>
        <tissue evidence="12">Leaf</tissue>
    </source>
</reference>
<keyword evidence="4" id="KW-0862">Zinc</keyword>
<dbReference type="GO" id="GO:0008270">
    <property type="term" value="F:zinc ion binding"/>
    <property type="evidence" value="ECO:0007669"/>
    <property type="project" value="UniProtKB-KW"/>
</dbReference>
<feature type="domain" description="C2H2-type" evidence="10">
    <location>
        <begin position="37"/>
        <end position="64"/>
    </location>
</feature>
<comment type="subcellular location">
    <subcellularLocation>
        <location evidence="1">Nucleus</location>
    </subcellularLocation>
</comment>
<evidence type="ECO:0000256" key="2">
    <source>
        <dbReference type="ARBA" id="ARBA00022723"/>
    </source>
</evidence>
<dbReference type="PANTHER" id="PTHR45801:SF87">
    <property type="entry name" value="OS03G0148900 PROTEIN"/>
    <property type="match status" value="1"/>
</dbReference>
<evidence type="ECO:0000256" key="5">
    <source>
        <dbReference type="ARBA" id="ARBA00023015"/>
    </source>
</evidence>
<evidence type="ECO:0000256" key="7">
    <source>
        <dbReference type="ARBA" id="ARBA00023242"/>
    </source>
</evidence>
<proteinExistence type="predicted"/>
<keyword evidence="7" id="KW-0539">Nucleus</keyword>
<feature type="region of interest" description="Disordered" evidence="9">
    <location>
        <begin position="127"/>
        <end position="152"/>
    </location>
</feature>
<evidence type="ECO:0000256" key="6">
    <source>
        <dbReference type="ARBA" id="ARBA00023163"/>
    </source>
</evidence>
<feature type="compositionally biased region" description="Basic residues" evidence="9">
    <location>
        <begin position="129"/>
        <end position="138"/>
    </location>
</feature>
<dbReference type="PANTHER" id="PTHR45801">
    <property type="entry name" value="OS07G0101800 PROTEIN"/>
    <property type="match status" value="1"/>
</dbReference>
<keyword evidence="5" id="KW-0805">Transcription regulation</keyword>
<dbReference type="InterPro" id="IPR036236">
    <property type="entry name" value="Znf_C2H2_sf"/>
</dbReference>
<keyword evidence="11" id="KW-1185">Reference proteome</keyword>
<dbReference type="AlphaFoldDB" id="A0A6P5FFN4"/>
<keyword evidence="6" id="KW-0804">Transcription</keyword>
<organism evidence="11 12">
    <name type="scientific">Ananas comosus</name>
    <name type="common">Pineapple</name>
    <name type="synonym">Ananas ananas</name>
    <dbReference type="NCBI Taxonomy" id="4615"/>
    <lineage>
        <taxon>Eukaryota</taxon>
        <taxon>Viridiplantae</taxon>
        <taxon>Streptophyta</taxon>
        <taxon>Embryophyta</taxon>
        <taxon>Tracheophyta</taxon>
        <taxon>Spermatophyta</taxon>
        <taxon>Magnoliopsida</taxon>
        <taxon>Liliopsida</taxon>
        <taxon>Poales</taxon>
        <taxon>Bromeliaceae</taxon>
        <taxon>Bromelioideae</taxon>
        <taxon>Ananas</taxon>
    </lineage>
</organism>
<dbReference type="OrthoDB" id="780709at2759"/>
<accession>A0A6P5FFN4</accession>
<dbReference type="InterPro" id="IPR013087">
    <property type="entry name" value="Znf_C2H2_type"/>
</dbReference>
<feature type="region of interest" description="Disordered" evidence="9">
    <location>
        <begin position="1"/>
        <end position="27"/>
    </location>
</feature>
<feature type="compositionally biased region" description="Polar residues" evidence="9">
    <location>
        <begin position="141"/>
        <end position="150"/>
    </location>
</feature>